<dbReference type="EMBL" id="CP092085">
    <property type="protein sequence ID" value="UUN99219.1"/>
    <property type="molecule type" value="Genomic_DNA"/>
</dbReference>
<dbReference type="RefSeq" id="WP_198114530.1">
    <property type="nucleotide sequence ID" value="NZ_CP092085.1"/>
</dbReference>
<accession>A0A8I1AB47</accession>
<evidence type="ECO:0000313" key="4">
    <source>
        <dbReference type="Proteomes" id="UP000644140"/>
    </source>
</evidence>
<feature type="coiled-coil region" evidence="1">
    <location>
        <begin position="501"/>
        <end position="528"/>
    </location>
</feature>
<dbReference type="Proteomes" id="UP000644140">
    <property type="component" value="Chromosome"/>
</dbReference>
<reference evidence="3" key="1">
    <citation type="submission" date="2022-02" db="EMBL/GenBank/DDBJ databases">
        <title>Characterization of Tn125 harboring carbapenem-resistant Acinetobacter bereziniae clinical isolates.</title>
        <authorList>
            <person name="Wong N.-K."/>
            <person name="Pan Q."/>
        </authorList>
    </citation>
    <scope>NUCLEOTIDE SEQUENCE</scope>
    <source>
        <strain evidence="3">GD03393</strain>
    </source>
</reference>
<feature type="coiled-coil region" evidence="1">
    <location>
        <begin position="558"/>
        <end position="589"/>
    </location>
</feature>
<protein>
    <submittedName>
        <fullName evidence="3">Uncharacterized protein</fullName>
    </submittedName>
</protein>
<organism evidence="3 4">
    <name type="scientific">Acinetobacter bereziniae</name>
    <name type="common">Acinetobacter genomosp. 10</name>
    <dbReference type="NCBI Taxonomy" id="106648"/>
    <lineage>
        <taxon>Bacteria</taxon>
        <taxon>Pseudomonadati</taxon>
        <taxon>Pseudomonadota</taxon>
        <taxon>Gammaproteobacteria</taxon>
        <taxon>Moraxellales</taxon>
        <taxon>Moraxellaceae</taxon>
        <taxon>Acinetobacter</taxon>
    </lineage>
</organism>
<evidence type="ECO:0000256" key="2">
    <source>
        <dbReference type="SAM" id="MobiDB-lite"/>
    </source>
</evidence>
<gene>
    <name evidence="3" type="ORF">I9054_007140</name>
</gene>
<proteinExistence type="predicted"/>
<evidence type="ECO:0000313" key="3">
    <source>
        <dbReference type="EMBL" id="UUN99219.1"/>
    </source>
</evidence>
<name>A0A8I1AB47_ACIBZ</name>
<feature type="compositionally biased region" description="Low complexity" evidence="2">
    <location>
        <begin position="611"/>
        <end position="622"/>
    </location>
</feature>
<sequence>MSIDSRVEPDGVMDAAITTVMDQMDKLDSVAGRYRNELSQSLAGIKEVTVTQVDPPTRMLVPETPVPNIDLTGAPQFTAIALEKPALPEFQSIENLLNELNLDDLNMPEAPVMPTMELPSAPGMAEIRIPDRPEIDTDIQLPEPPTLELPEMDDLKEIDIPVFEFPELPDFDGEPPSISEITVPDVFIEWDEPEYKSEILDELTDYIKKGITEGGTGLPAPIEEALFNRARSRESKETSRAVQEAVNDWSTRNFSMPPGMLVKQVATIREQGQLRASELNRDILIEASKMEIEQLRFLVQQGMALEQLTVNIFNNVTNRLFEIARYNAESQINVFNAQITFFNAQNEAFSVLSGVYKTKLDGALAKLSAYKTAVDAQVAIGQVNEQYVQVYKAKMDAVLSNVEVYKALVQGASVRADVIKNQFDSYRADVQAYSEQINAEKVKVEAYEAQIRGESTKATLFDTQARAYASTIQGVQAKADVKGKQIQLKMEAARVWIGKYQADLEAYKAELQANLSEVQQNTAAFSAEVEAWRASAGMEVSHAEMQSRYADMNTRTNIAYAEMQLKEYEAKMQKAIQEANIALESAKAMGQYTAQLAAGAMSAAHVSASISGSGSASTSSSRSKSESFSESHNYSY</sequence>
<dbReference type="AlphaFoldDB" id="A0A8I1AB47"/>
<evidence type="ECO:0000256" key="1">
    <source>
        <dbReference type="SAM" id="Coils"/>
    </source>
</evidence>
<keyword evidence="1" id="KW-0175">Coiled coil</keyword>
<feature type="region of interest" description="Disordered" evidence="2">
    <location>
        <begin position="611"/>
        <end position="636"/>
    </location>
</feature>